<evidence type="ECO:0000256" key="1">
    <source>
        <dbReference type="SAM" id="MobiDB-lite"/>
    </source>
</evidence>
<feature type="region of interest" description="Disordered" evidence="1">
    <location>
        <begin position="1"/>
        <end position="49"/>
    </location>
</feature>
<organism evidence="2 3">
    <name type="scientific">Kitasatospora setae (strain ATCC 33774 / DSM 43861 / JCM 3304 / KCC A-0304 / NBRC 14216 / KM-6054)</name>
    <name type="common">Streptomyces setae</name>
    <dbReference type="NCBI Taxonomy" id="452652"/>
    <lineage>
        <taxon>Bacteria</taxon>
        <taxon>Bacillati</taxon>
        <taxon>Actinomycetota</taxon>
        <taxon>Actinomycetes</taxon>
        <taxon>Kitasatosporales</taxon>
        <taxon>Streptomycetaceae</taxon>
        <taxon>Kitasatospora</taxon>
    </lineage>
</organism>
<name>E4N1P9_KITSK</name>
<dbReference type="HOGENOM" id="CLU_2617326_0_0_11"/>
<dbReference type="AlphaFoldDB" id="E4N1P9"/>
<dbReference type="Proteomes" id="UP000007076">
    <property type="component" value="Chromosome"/>
</dbReference>
<proteinExistence type="predicted"/>
<protein>
    <submittedName>
        <fullName evidence="2">Uncharacterized protein</fullName>
    </submittedName>
</protein>
<dbReference type="STRING" id="452652.KSE_63250"/>
<dbReference type="EMBL" id="AP010968">
    <property type="protein sequence ID" value="BAJ32083.1"/>
    <property type="molecule type" value="Genomic_DNA"/>
</dbReference>
<dbReference type="KEGG" id="ksk:KSE_63250"/>
<dbReference type="PATRIC" id="fig|452652.3.peg.6344"/>
<evidence type="ECO:0000313" key="3">
    <source>
        <dbReference type="Proteomes" id="UP000007076"/>
    </source>
</evidence>
<gene>
    <name evidence="2" type="ordered locus">KSE_63250</name>
</gene>
<accession>E4N1P9</accession>
<keyword evidence="3" id="KW-1185">Reference proteome</keyword>
<sequence length="78" mass="8656">MVPTPAGRPRHHRDPSGEDPMSRKHRPTRTARTTRTARAMKRTDHPLGGQVARGAAAGAARSLLDWLIGLVREHFEAR</sequence>
<reference evidence="2 3" key="1">
    <citation type="journal article" date="2010" name="DNA Res.">
        <title>Genome sequence of Kitasatospora setae NBRC 14216T: an evolutionary snapshot of the family Streptomycetaceae.</title>
        <authorList>
            <person name="Ichikawa N."/>
            <person name="Oguchi A."/>
            <person name="Ikeda H."/>
            <person name="Ishikawa J."/>
            <person name="Kitani S."/>
            <person name="Watanabe Y."/>
            <person name="Nakamura S."/>
            <person name="Katano Y."/>
            <person name="Kishi E."/>
            <person name="Sasagawa M."/>
            <person name="Ankai A."/>
            <person name="Fukui S."/>
            <person name="Hashimoto Y."/>
            <person name="Kamata S."/>
            <person name="Otoguro M."/>
            <person name="Tanikawa S."/>
            <person name="Nihira T."/>
            <person name="Horinouchi S."/>
            <person name="Ohnishi Y."/>
            <person name="Hayakawa M."/>
            <person name="Kuzuyama T."/>
            <person name="Arisawa A."/>
            <person name="Nomoto F."/>
            <person name="Miura H."/>
            <person name="Takahashi Y."/>
            <person name="Fujita N."/>
        </authorList>
    </citation>
    <scope>NUCLEOTIDE SEQUENCE [LARGE SCALE GENOMIC DNA]</scope>
    <source>
        <strain evidence="3">ATCC 33774 / DSM 43861 / JCM 3304 / KCC A-0304 / NBRC 14216 / KM-6054</strain>
    </source>
</reference>
<evidence type="ECO:0000313" key="2">
    <source>
        <dbReference type="EMBL" id="BAJ32083.1"/>
    </source>
</evidence>